<reference evidence="1 2" key="1">
    <citation type="journal article" date="2022" name="bioRxiv">
        <title>The genome of the oomycete Peronosclerospora sorghi, a cosmopolitan pathogen of maize and sorghum, is inflated with dispersed pseudogenes.</title>
        <authorList>
            <person name="Fletcher K."/>
            <person name="Martin F."/>
            <person name="Isakeit T."/>
            <person name="Cavanaugh K."/>
            <person name="Magill C."/>
            <person name="Michelmore R."/>
        </authorList>
    </citation>
    <scope>NUCLEOTIDE SEQUENCE [LARGE SCALE GENOMIC DNA]</scope>
    <source>
        <strain evidence="1">P6</strain>
    </source>
</reference>
<comment type="caution">
    <text evidence="1">The sequence shown here is derived from an EMBL/GenBank/DDBJ whole genome shotgun (WGS) entry which is preliminary data.</text>
</comment>
<name>A0ACC0WV12_9STRA</name>
<organism evidence="1 2">
    <name type="scientific">Peronosclerospora sorghi</name>
    <dbReference type="NCBI Taxonomy" id="230839"/>
    <lineage>
        <taxon>Eukaryota</taxon>
        <taxon>Sar</taxon>
        <taxon>Stramenopiles</taxon>
        <taxon>Oomycota</taxon>
        <taxon>Peronosporomycetes</taxon>
        <taxon>Peronosporales</taxon>
        <taxon>Peronosporaceae</taxon>
        <taxon>Peronosclerospora</taxon>
    </lineage>
</organism>
<protein>
    <submittedName>
        <fullName evidence="1">Uncharacterized protein</fullName>
    </submittedName>
</protein>
<gene>
    <name evidence="1" type="ORF">PsorP6_000486</name>
</gene>
<evidence type="ECO:0000313" key="2">
    <source>
        <dbReference type="Proteomes" id="UP001163321"/>
    </source>
</evidence>
<evidence type="ECO:0000313" key="1">
    <source>
        <dbReference type="EMBL" id="KAI9922227.1"/>
    </source>
</evidence>
<keyword evidence="2" id="KW-1185">Reference proteome</keyword>
<accession>A0ACC0WV12</accession>
<sequence length="99" mass="11386">MVGVDWEIDENKLWDPAQHQAYMDALPDMTLFEEHIVEVDEMLIEDGESAEILALNLKKHGNDMFSDAKKAHRGYIKNAMKYENDALPYAYKALALPME</sequence>
<dbReference type="EMBL" id="CM047580">
    <property type="protein sequence ID" value="KAI9922227.1"/>
    <property type="molecule type" value="Genomic_DNA"/>
</dbReference>
<dbReference type="Proteomes" id="UP001163321">
    <property type="component" value="Chromosome 1"/>
</dbReference>
<proteinExistence type="predicted"/>